<accession>A0A512PEB5</accession>
<dbReference type="InterPro" id="IPR036689">
    <property type="entry name" value="ESAT-6-like_sf"/>
</dbReference>
<dbReference type="EMBL" id="BKAL01000007">
    <property type="protein sequence ID" value="GEP69545.1"/>
    <property type="molecule type" value="Genomic_DNA"/>
</dbReference>
<name>A0A512PEB5_9CELL</name>
<dbReference type="RefSeq" id="WP_146953299.1">
    <property type="nucleotide sequence ID" value="NZ_BAABBJ010000007.1"/>
</dbReference>
<dbReference type="Proteomes" id="UP000321798">
    <property type="component" value="Unassembled WGS sequence"/>
</dbReference>
<evidence type="ECO:0008006" key="3">
    <source>
        <dbReference type="Google" id="ProtNLM"/>
    </source>
</evidence>
<evidence type="ECO:0000313" key="1">
    <source>
        <dbReference type="EMBL" id="GEP69545.1"/>
    </source>
</evidence>
<comment type="caution">
    <text evidence="1">The sequence shown here is derived from an EMBL/GenBank/DDBJ whole genome shotgun (WGS) entry which is preliminary data.</text>
</comment>
<dbReference type="OrthoDB" id="5069709at2"/>
<evidence type="ECO:0000313" key="2">
    <source>
        <dbReference type="Proteomes" id="UP000321798"/>
    </source>
</evidence>
<proteinExistence type="predicted"/>
<dbReference type="InterPro" id="IPR038332">
    <property type="entry name" value="PPE_sf"/>
</dbReference>
<reference evidence="1 2" key="1">
    <citation type="submission" date="2019-07" db="EMBL/GenBank/DDBJ databases">
        <title>Whole genome shotgun sequence of Cellulomonas soli NBRC 109434.</title>
        <authorList>
            <person name="Hosoyama A."/>
            <person name="Uohara A."/>
            <person name="Ohji S."/>
            <person name="Ichikawa N."/>
        </authorList>
    </citation>
    <scope>NUCLEOTIDE SEQUENCE [LARGE SCALE GENOMIC DNA]</scope>
    <source>
        <strain evidence="1 2">NBRC 109434</strain>
    </source>
</reference>
<organism evidence="1 2">
    <name type="scientific">Cellulomonas soli</name>
    <dbReference type="NCBI Taxonomy" id="931535"/>
    <lineage>
        <taxon>Bacteria</taxon>
        <taxon>Bacillati</taxon>
        <taxon>Actinomycetota</taxon>
        <taxon>Actinomycetes</taxon>
        <taxon>Micrococcales</taxon>
        <taxon>Cellulomonadaceae</taxon>
        <taxon>Cellulomonas</taxon>
    </lineage>
</organism>
<sequence>MSLVAAAEDRPGLAECYKSLKIIGPISTSVASAADGQWADLAGIGGAFGGAMDIAELVVDPIASMAASVAGFLLDYMPPLPDMLDAIAGNPRAVEAKSQTWGNVAGRVREVTADYEAAVRSALTGWDGPAATAYDTFASVYRSGLDLLAGITDGIGAAMLGASIVVGVVRSIVRDTIADLVGKLISWASQVAATVGVGATWVVPQAVTAIALRVERVREWLTKLTSAIQGLMKIIDDVNGGLSTAIPALRRVRDTLGAMPAVPQSVLDGAGSLAASAPKLDIALLTASSLSNTTLRTNDALSTANGG</sequence>
<gene>
    <name evidence="1" type="ORF">CSO01_22600</name>
</gene>
<dbReference type="AlphaFoldDB" id="A0A512PEB5"/>
<dbReference type="SUPFAM" id="SSF140453">
    <property type="entry name" value="EsxAB dimer-like"/>
    <property type="match status" value="1"/>
</dbReference>
<dbReference type="Gene3D" id="1.20.1260.20">
    <property type="entry name" value="PPE superfamily"/>
    <property type="match status" value="1"/>
</dbReference>
<protein>
    <recommendedName>
        <fullName evidence="3">PPE family domain-containing protein</fullName>
    </recommendedName>
</protein>
<keyword evidence="2" id="KW-1185">Reference proteome</keyword>